<name>A0A239BTI3_9FIRM</name>
<dbReference type="AlphaFoldDB" id="A0A239BTI3"/>
<dbReference type="RefSeq" id="WP_089281891.1">
    <property type="nucleotide sequence ID" value="NZ_FZOJ01000004.1"/>
</dbReference>
<dbReference type="SUPFAM" id="SSF51658">
    <property type="entry name" value="Xylose isomerase-like"/>
    <property type="match status" value="1"/>
</dbReference>
<reference evidence="2 3" key="1">
    <citation type="submission" date="2017-06" db="EMBL/GenBank/DDBJ databases">
        <authorList>
            <person name="Kim H.J."/>
            <person name="Triplett B.A."/>
        </authorList>
    </citation>
    <scope>NUCLEOTIDE SEQUENCE [LARGE SCALE GENOMIC DNA]</scope>
    <source>
        <strain evidence="2 3">SCA</strain>
    </source>
</reference>
<dbReference type="InterPro" id="IPR036237">
    <property type="entry name" value="Xyl_isomerase-like_sf"/>
</dbReference>
<proteinExistence type="predicted"/>
<dbReference type="Pfam" id="PF01261">
    <property type="entry name" value="AP_endonuc_2"/>
    <property type="match status" value="1"/>
</dbReference>
<protein>
    <submittedName>
        <fullName evidence="2">Sugar phosphate isomerase/epimerase</fullName>
    </submittedName>
</protein>
<dbReference type="PANTHER" id="PTHR12110:SF21">
    <property type="entry name" value="XYLOSE ISOMERASE-LIKE TIM BARREL DOMAIN-CONTAINING PROTEIN"/>
    <property type="match status" value="1"/>
</dbReference>
<dbReference type="GO" id="GO:0016853">
    <property type="term" value="F:isomerase activity"/>
    <property type="evidence" value="ECO:0007669"/>
    <property type="project" value="UniProtKB-KW"/>
</dbReference>
<keyword evidence="3" id="KW-1185">Reference proteome</keyword>
<dbReference type="Proteomes" id="UP000198304">
    <property type="component" value="Unassembled WGS sequence"/>
</dbReference>
<gene>
    <name evidence="2" type="ORF">SAMN05446037_1004105</name>
</gene>
<dbReference type="EMBL" id="FZOJ01000004">
    <property type="protein sequence ID" value="SNS10728.1"/>
    <property type="molecule type" value="Genomic_DNA"/>
</dbReference>
<keyword evidence="2" id="KW-0413">Isomerase</keyword>
<dbReference type="InterPro" id="IPR050312">
    <property type="entry name" value="IolE/XylAMocC-like"/>
</dbReference>
<evidence type="ECO:0000259" key="1">
    <source>
        <dbReference type="Pfam" id="PF01261"/>
    </source>
</evidence>
<dbReference type="OrthoDB" id="270844at2"/>
<sequence length="268" mass="30676">MDGKKILNRIAYAATLGEENIFTVIDYAVEKGFSAIELNLNVPVFFPESYSKEERQKIKERVEQEGIALSFHAPEDMPLYQLHPSVRRAGLERLKECMDFGGEIGGAKITFHPGASVCFTQTDSKIFLQDVYVEEFAGLFKEALEEIREHARGKILPCIENVGNFNGMIREVLEEVLPQGDLYLTWDIGHSYGQPENEAFFLKNMQYIRNCHIHDHNGKQDHQVIGDGKIDFLYYFGLLEKIDTSFVLEVRPVEKALISRDNLEKLLK</sequence>
<dbReference type="InterPro" id="IPR013022">
    <property type="entry name" value="Xyl_isomerase-like_TIM-brl"/>
</dbReference>
<organism evidence="2 3">
    <name type="scientific">Anaerovirgula multivorans</name>
    <dbReference type="NCBI Taxonomy" id="312168"/>
    <lineage>
        <taxon>Bacteria</taxon>
        <taxon>Bacillati</taxon>
        <taxon>Bacillota</taxon>
        <taxon>Clostridia</taxon>
        <taxon>Peptostreptococcales</taxon>
        <taxon>Natronincolaceae</taxon>
        <taxon>Anaerovirgula</taxon>
    </lineage>
</organism>
<evidence type="ECO:0000313" key="3">
    <source>
        <dbReference type="Proteomes" id="UP000198304"/>
    </source>
</evidence>
<dbReference type="PANTHER" id="PTHR12110">
    <property type="entry name" value="HYDROXYPYRUVATE ISOMERASE"/>
    <property type="match status" value="1"/>
</dbReference>
<accession>A0A239BTI3</accession>
<feature type="domain" description="Xylose isomerase-like TIM barrel" evidence="1">
    <location>
        <begin position="25"/>
        <end position="254"/>
    </location>
</feature>
<evidence type="ECO:0000313" key="2">
    <source>
        <dbReference type="EMBL" id="SNS10728.1"/>
    </source>
</evidence>
<dbReference type="Gene3D" id="3.20.20.150">
    <property type="entry name" value="Divalent-metal-dependent TIM barrel enzymes"/>
    <property type="match status" value="1"/>
</dbReference>